<dbReference type="Proteomes" id="UP000306985">
    <property type="component" value="Unassembled WGS sequence"/>
</dbReference>
<proteinExistence type="predicted"/>
<organism evidence="1 2">
    <name type="scientific">Nakamurella flava</name>
    <dbReference type="NCBI Taxonomy" id="2576308"/>
    <lineage>
        <taxon>Bacteria</taxon>
        <taxon>Bacillati</taxon>
        <taxon>Actinomycetota</taxon>
        <taxon>Actinomycetes</taxon>
        <taxon>Nakamurellales</taxon>
        <taxon>Nakamurellaceae</taxon>
        <taxon>Nakamurella</taxon>
    </lineage>
</organism>
<dbReference type="AlphaFoldDB" id="A0A4U6QMA3"/>
<comment type="caution">
    <text evidence="1">The sequence shown here is derived from an EMBL/GenBank/DDBJ whole genome shotgun (WGS) entry which is preliminary data.</text>
</comment>
<dbReference type="SUPFAM" id="SSF46785">
    <property type="entry name" value="Winged helix' DNA-binding domain"/>
    <property type="match status" value="1"/>
</dbReference>
<evidence type="ECO:0000313" key="2">
    <source>
        <dbReference type="Proteomes" id="UP000306985"/>
    </source>
</evidence>
<dbReference type="InterPro" id="IPR036388">
    <property type="entry name" value="WH-like_DNA-bd_sf"/>
</dbReference>
<reference evidence="1 2" key="1">
    <citation type="submission" date="2019-05" db="EMBL/GenBank/DDBJ databases">
        <title>Nakamurella sp. N5BH11, whole genome shotgun sequence.</title>
        <authorList>
            <person name="Tuo L."/>
        </authorList>
    </citation>
    <scope>NUCLEOTIDE SEQUENCE [LARGE SCALE GENOMIC DNA]</scope>
    <source>
        <strain evidence="1 2">N5BH11</strain>
    </source>
</reference>
<name>A0A4U6QMA3_9ACTN</name>
<accession>A0A4U6QMA3</accession>
<dbReference type="CDD" id="cd00090">
    <property type="entry name" value="HTH_ARSR"/>
    <property type="match status" value="1"/>
</dbReference>
<dbReference type="InterPro" id="IPR011991">
    <property type="entry name" value="ArsR-like_HTH"/>
</dbReference>
<dbReference type="EMBL" id="SZZH01000001">
    <property type="protein sequence ID" value="TKV61787.1"/>
    <property type="molecule type" value="Genomic_DNA"/>
</dbReference>
<evidence type="ECO:0000313" key="1">
    <source>
        <dbReference type="EMBL" id="TKV61787.1"/>
    </source>
</evidence>
<protein>
    <submittedName>
        <fullName evidence="1">Helix-turn-helix transcriptional regulator</fullName>
    </submittedName>
</protein>
<sequence length="98" mass="11137">MYDALAHRVRRAVLDALVERDGQTLFELTTRLVTDGVTTGSRQAITQHLDVLEQTGLLRIERVGRQRIHRVDLTGLRDICERWRLHPGPPDADQAGSR</sequence>
<dbReference type="RefSeq" id="WP_137449092.1">
    <property type="nucleotide sequence ID" value="NZ_SZZH01000001.1"/>
</dbReference>
<dbReference type="InterPro" id="IPR036390">
    <property type="entry name" value="WH_DNA-bd_sf"/>
</dbReference>
<dbReference type="OrthoDB" id="9815653at2"/>
<keyword evidence="2" id="KW-1185">Reference proteome</keyword>
<dbReference type="Gene3D" id="1.10.10.10">
    <property type="entry name" value="Winged helix-like DNA-binding domain superfamily/Winged helix DNA-binding domain"/>
    <property type="match status" value="1"/>
</dbReference>
<dbReference type="Pfam" id="PF12840">
    <property type="entry name" value="HTH_20"/>
    <property type="match status" value="1"/>
</dbReference>
<gene>
    <name evidence="1" type="ORF">FDO65_09660</name>
</gene>